<evidence type="ECO:0000256" key="1">
    <source>
        <dbReference type="ARBA" id="ARBA00004383"/>
    </source>
</evidence>
<reference evidence="12 13" key="1">
    <citation type="journal article" date="2015" name="Antonie Van Leeuwenhoek">
        <title>Thioclava indica sp. nov., isolated from surface seawater of the Indian Ocean.</title>
        <authorList>
            <person name="Liu Y."/>
            <person name="Lai Q."/>
            <person name="Du J."/>
            <person name="Xu H."/>
            <person name="Jiang L."/>
            <person name="Shao Z."/>
        </authorList>
    </citation>
    <scope>NUCLEOTIDE SEQUENCE [LARGE SCALE GENOMIC DNA]</scope>
    <source>
        <strain evidence="12 13">DT23-4</strain>
    </source>
</reference>
<evidence type="ECO:0000256" key="4">
    <source>
        <dbReference type="ARBA" id="ARBA00022475"/>
    </source>
</evidence>
<keyword evidence="6" id="KW-0812">Transmembrane</keyword>
<dbReference type="PANTHER" id="PTHR33446:SF2">
    <property type="entry name" value="PROTEIN TONB"/>
    <property type="match status" value="1"/>
</dbReference>
<dbReference type="GO" id="GO:0031992">
    <property type="term" value="F:energy transducer activity"/>
    <property type="evidence" value="ECO:0007669"/>
    <property type="project" value="TreeGrafter"/>
</dbReference>
<keyword evidence="8" id="KW-1133">Transmembrane helix</keyword>
<dbReference type="GO" id="GO:0098797">
    <property type="term" value="C:plasma membrane protein complex"/>
    <property type="evidence" value="ECO:0007669"/>
    <property type="project" value="TreeGrafter"/>
</dbReference>
<evidence type="ECO:0000313" key="12">
    <source>
        <dbReference type="EMBL" id="KEO61596.1"/>
    </source>
</evidence>
<comment type="caution">
    <text evidence="12">The sequence shown here is derived from an EMBL/GenBank/DDBJ whole genome shotgun (WGS) entry which is preliminary data.</text>
</comment>
<dbReference type="InterPro" id="IPR051045">
    <property type="entry name" value="TonB-dependent_transducer"/>
</dbReference>
<dbReference type="GO" id="GO:0055085">
    <property type="term" value="P:transmembrane transport"/>
    <property type="evidence" value="ECO:0007669"/>
    <property type="project" value="InterPro"/>
</dbReference>
<evidence type="ECO:0000256" key="7">
    <source>
        <dbReference type="ARBA" id="ARBA00022927"/>
    </source>
</evidence>
<evidence type="ECO:0000256" key="8">
    <source>
        <dbReference type="ARBA" id="ARBA00022989"/>
    </source>
</evidence>
<evidence type="ECO:0000256" key="2">
    <source>
        <dbReference type="ARBA" id="ARBA00006555"/>
    </source>
</evidence>
<keyword evidence="13" id="KW-1185">Reference proteome</keyword>
<organism evidence="12 13">
    <name type="scientific">Thioclava indica</name>
    <dbReference type="NCBI Taxonomy" id="1353528"/>
    <lineage>
        <taxon>Bacteria</taxon>
        <taxon>Pseudomonadati</taxon>
        <taxon>Pseudomonadota</taxon>
        <taxon>Alphaproteobacteria</taxon>
        <taxon>Rhodobacterales</taxon>
        <taxon>Paracoccaceae</taxon>
        <taxon>Thioclava</taxon>
    </lineage>
</organism>
<keyword evidence="5" id="KW-0997">Cell inner membrane</keyword>
<evidence type="ECO:0000259" key="11">
    <source>
        <dbReference type="PROSITE" id="PS52015"/>
    </source>
</evidence>
<sequence>MSARVWAFGAALGGAVALHLTVFALWQPPVAGGAQSAGAQGADLVAITPSSAAMAAVVADWERPPEVATTPQPLASQTDEAPPKAPAPSDPPLANAAPTAPASPQTPEPPPPPQTAPPPPEMPRPVAKPKPQSKPANKTAPKAARASQAVPKQQAKGAGGGAAAGQQGKAKAATLSAGQTRAAMAAWGAQIRAQIERAKTPPAGAGAGRVIVTMRVARTGQLLSVSLARSSGRAALDRAALQAVRRAGRFAPAPKGLGAQSYAFDLPMAFR</sequence>
<dbReference type="GO" id="GO:0015031">
    <property type="term" value="P:protein transport"/>
    <property type="evidence" value="ECO:0007669"/>
    <property type="project" value="UniProtKB-KW"/>
</dbReference>
<feature type="region of interest" description="Disordered" evidence="10">
    <location>
        <begin position="66"/>
        <end position="167"/>
    </location>
</feature>
<dbReference type="STRING" id="1353528.DT23_01095"/>
<feature type="compositionally biased region" description="Low complexity" evidence="10">
    <location>
        <begin position="92"/>
        <end position="103"/>
    </location>
</feature>
<feature type="domain" description="TonB C-terminal" evidence="11">
    <location>
        <begin position="182"/>
        <end position="271"/>
    </location>
</feature>
<dbReference type="InterPro" id="IPR006260">
    <property type="entry name" value="TonB/TolA_C"/>
</dbReference>
<dbReference type="PANTHER" id="PTHR33446">
    <property type="entry name" value="PROTEIN TONB-RELATED"/>
    <property type="match status" value="1"/>
</dbReference>
<name>A0A074JVB3_9RHOB</name>
<proteinExistence type="inferred from homology"/>
<keyword evidence="3" id="KW-0813">Transport</keyword>
<dbReference type="AlphaFoldDB" id="A0A074JVB3"/>
<dbReference type="InterPro" id="IPR037682">
    <property type="entry name" value="TonB_C"/>
</dbReference>
<keyword evidence="4" id="KW-1003">Cell membrane</keyword>
<accession>A0A074JVB3</accession>
<dbReference type="Pfam" id="PF13103">
    <property type="entry name" value="TonB_2"/>
    <property type="match status" value="1"/>
</dbReference>
<keyword evidence="7" id="KW-0653">Protein transport</keyword>
<dbReference type="Proteomes" id="UP000027471">
    <property type="component" value="Unassembled WGS sequence"/>
</dbReference>
<evidence type="ECO:0000256" key="3">
    <source>
        <dbReference type="ARBA" id="ARBA00022448"/>
    </source>
</evidence>
<feature type="compositionally biased region" description="Pro residues" evidence="10">
    <location>
        <begin position="104"/>
        <end position="128"/>
    </location>
</feature>
<dbReference type="EMBL" id="AUNB01000001">
    <property type="protein sequence ID" value="KEO61596.1"/>
    <property type="molecule type" value="Genomic_DNA"/>
</dbReference>
<feature type="compositionally biased region" description="Polar residues" evidence="10">
    <location>
        <begin position="69"/>
        <end position="79"/>
    </location>
</feature>
<comment type="similarity">
    <text evidence="2">Belongs to the TonB family.</text>
</comment>
<dbReference type="PROSITE" id="PS52015">
    <property type="entry name" value="TONB_CTD"/>
    <property type="match status" value="1"/>
</dbReference>
<protein>
    <recommendedName>
        <fullName evidence="11">TonB C-terminal domain-containing protein</fullName>
    </recommendedName>
</protein>
<evidence type="ECO:0000256" key="10">
    <source>
        <dbReference type="SAM" id="MobiDB-lite"/>
    </source>
</evidence>
<evidence type="ECO:0000256" key="9">
    <source>
        <dbReference type="ARBA" id="ARBA00023136"/>
    </source>
</evidence>
<evidence type="ECO:0000256" key="6">
    <source>
        <dbReference type="ARBA" id="ARBA00022692"/>
    </source>
</evidence>
<dbReference type="NCBIfam" id="TIGR01352">
    <property type="entry name" value="tonB_Cterm"/>
    <property type="match status" value="1"/>
</dbReference>
<evidence type="ECO:0000313" key="13">
    <source>
        <dbReference type="Proteomes" id="UP000027471"/>
    </source>
</evidence>
<dbReference type="eggNOG" id="COG0810">
    <property type="taxonomic scope" value="Bacteria"/>
</dbReference>
<gene>
    <name evidence="12" type="ORF">DT23_01095</name>
</gene>
<dbReference type="SUPFAM" id="SSF74653">
    <property type="entry name" value="TolA/TonB C-terminal domain"/>
    <property type="match status" value="1"/>
</dbReference>
<comment type="subcellular location">
    <subcellularLocation>
        <location evidence="1">Cell inner membrane</location>
        <topology evidence="1">Single-pass membrane protein</topology>
        <orientation evidence="1">Periplasmic side</orientation>
    </subcellularLocation>
</comment>
<keyword evidence="9" id="KW-0472">Membrane</keyword>
<dbReference type="OrthoDB" id="7722272at2"/>
<dbReference type="RefSeq" id="WP_051696951.1">
    <property type="nucleotide sequence ID" value="NZ_AUNB01000001.1"/>
</dbReference>
<evidence type="ECO:0000256" key="5">
    <source>
        <dbReference type="ARBA" id="ARBA00022519"/>
    </source>
</evidence>
<dbReference type="Gene3D" id="3.30.1150.10">
    <property type="match status" value="1"/>
</dbReference>